<gene>
    <name evidence="2" type="ORF">GCM10023329_45410</name>
</gene>
<comment type="caution">
    <text evidence="2">The sequence shown here is derived from an EMBL/GenBank/DDBJ whole genome shotgun (WGS) entry which is preliminary data.</text>
</comment>
<keyword evidence="3" id="KW-1185">Reference proteome</keyword>
<evidence type="ECO:0008006" key="4">
    <source>
        <dbReference type="Google" id="ProtNLM"/>
    </source>
</evidence>
<organism evidence="2 3">
    <name type="scientific">Streptomyces sanyensis</name>
    <dbReference type="NCBI Taxonomy" id="568869"/>
    <lineage>
        <taxon>Bacteria</taxon>
        <taxon>Bacillati</taxon>
        <taxon>Actinomycetota</taxon>
        <taxon>Actinomycetes</taxon>
        <taxon>Kitasatosporales</taxon>
        <taxon>Streptomycetaceae</taxon>
        <taxon>Streptomyces</taxon>
    </lineage>
</organism>
<dbReference type="Proteomes" id="UP001501147">
    <property type="component" value="Unassembled WGS sequence"/>
</dbReference>
<evidence type="ECO:0000313" key="3">
    <source>
        <dbReference type="Proteomes" id="UP001501147"/>
    </source>
</evidence>
<keyword evidence="1" id="KW-1133">Transmembrane helix</keyword>
<feature type="transmembrane region" description="Helical" evidence="1">
    <location>
        <begin position="25"/>
        <end position="44"/>
    </location>
</feature>
<reference evidence="3" key="1">
    <citation type="journal article" date="2019" name="Int. J. Syst. Evol. Microbiol.">
        <title>The Global Catalogue of Microorganisms (GCM) 10K type strain sequencing project: providing services to taxonomists for standard genome sequencing and annotation.</title>
        <authorList>
            <consortium name="The Broad Institute Genomics Platform"/>
            <consortium name="The Broad Institute Genome Sequencing Center for Infectious Disease"/>
            <person name="Wu L."/>
            <person name="Ma J."/>
        </authorList>
    </citation>
    <scope>NUCLEOTIDE SEQUENCE [LARGE SCALE GENOMIC DNA]</scope>
    <source>
        <strain evidence="3">JCM 18324</strain>
    </source>
</reference>
<accession>A0ABP9B1W3</accession>
<dbReference type="RefSeq" id="WP_345615288.1">
    <property type="nucleotide sequence ID" value="NZ_BAABJV010000014.1"/>
</dbReference>
<keyword evidence="1" id="KW-0812">Transmembrane</keyword>
<evidence type="ECO:0000313" key="2">
    <source>
        <dbReference type="EMBL" id="GAA4789044.1"/>
    </source>
</evidence>
<evidence type="ECO:0000256" key="1">
    <source>
        <dbReference type="SAM" id="Phobius"/>
    </source>
</evidence>
<proteinExistence type="predicted"/>
<sequence>MVVSISLVLLLAVLAAIFLRNGLKFSHALVCALFGFLVAGTGMAPTIQDGLTATAQVVAGLHP</sequence>
<protein>
    <recommendedName>
        <fullName evidence="4">Permease</fullName>
    </recommendedName>
</protein>
<name>A0ABP9B1W3_9ACTN</name>
<dbReference type="EMBL" id="BAABJV010000014">
    <property type="protein sequence ID" value="GAA4789044.1"/>
    <property type="molecule type" value="Genomic_DNA"/>
</dbReference>
<keyword evidence="1" id="KW-0472">Membrane</keyword>